<accession>A0AAD9Q718</accession>
<proteinExistence type="predicted"/>
<sequence>YDGDFFARNLETGVVDRVKRGKQPRRIRYLDYCTWAHALMVSDIKIGPESWEFAFPVEVLTHIRELVPGNVKGEIREVGTQNNCFVPRVTEQFY</sequence>
<dbReference type="EMBL" id="JARQWQ010000059">
    <property type="protein sequence ID" value="KAK2555923.1"/>
    <property type="molecule type" value="Genomic_DNA"/>
</dbReference>
<organism evidence="1 2">
    <name type="scientific">Acropora cervicornis</name>
    <name type="common">Staghorn coral</name>
    <dbReference type="NCBI Taxonomy" id="6130"/>
    <lineage>
        <taxon>Eukaryota</taxon>
        <taxon>Metazoa</taxon>
        <taxon>Cnidaria</taxon>
        <taxon>Anthozoa</taxon>
        <taxon>Hexacorallia</taxon>
        <taxon>Scleractinia</taxon>
        <taxon>Astrocoeniina</taxon>
        <taxon>Acroporidae</taxon>
        <taxon>Acropora</taxon>
    </lineage>
</organism>
<keyword evidence="2" id="KW-1185">Reference proteome</keyword>
<reference evidence="1" key="2">
    <citation type="journal article" date="2023" name="Science">
        <title>Genomic signatures of disease resistance in endangered staghorn corals.</title>
        <authorList>
            <person name="Vollmer S.V."/>
            <person name="Selwyn J.D."/>
            <person name="Despard B.A."/>
            <person name="Roesel C.L."/>
        </authorList>
    </citation>
    <scope>NUCLEOTIDE SEQUENCE</scope>
    <source>
        <strain evidence="1">K2</strain>
    </source>
</reference>
<reference evidence="1" key="1">
    <citation type="journal article" date="2023" name="G3 (Bethesda)">
        <title>Whole genome assembly and annotation of the endangered Caribbean coral Acropora cervicornis.</title>
        <authorList>
            <person name="Selwyn J.D."/>
            <person name="Vollmer S.V."/>
        </authorList>
    </citation>
    <scope>NUCLEOTIDE SEQUENCE</scope>
    <source>
        <strain evidence="1">K2</strain>
    </source>
</reference>
<feature type="non-terminal residue" evidence="1">
    <location>
        <position position="94"/>
    </location>
</feature>
<dbReference type="AlphaFoldDB" id="A0AAD9Q718"/>
<protein>
    <submittedName>
        <fullName evidence="1">Uncharacterized protein</fullName>
    </submittedName>
</protein>
<evidence type="ECO:0000313" key="1">
    <source>
        <dbReference type="EMBL" id="KAK2555923.1"/>
    </source>
</evidence>
<gene>
    <name evidence="1" type="ORF">P5673_022194</name>
</gene>
<dbReference type="Proteomes" id="UP001249851">
    <property type="component" value="Unassembled WGS sequence"/>
</dbReference>
<name>A0AAD9Q718_ACRCE</name>
<evidence type="ECO:0000313" key="2">
    <source>
        <dbReference type="Proteomes" id="UP001249851"/>
    </source>
</evidence>
<comment type="caution">
    <text evidence="1">The sequence shown here is derived from an EMBL/GenBank/DDBJ whole genome shotgun (WGS) entry which is preliminary data.</text>
</comment>